<evidence type="ECO:0000256" key="7">
    <source>
        <dbReference type="HAMAP-Rule" id="MF_00945"/>
    </source>
</evidence>
<sequence>MAITSANQLELLQTAEAVAREKMIDPGLVVEAMEESLARAAKSRYGSEMDIRVSIDRKTGRATFTRVRTVVEDEELENYQAEMTVEQARQYMEDPKVGDVFTEEVPPVEMGRIAAQSAKQVILQKVREAERDRQYEEFKDRVGTIINGQVKREEYGNVIVDVGTGEAILRRNEKIGRESYRPGDRVRCFVKDVRREPRGPQIFLSRTAPEFMAALFKMEVPEIYDGIIEIKAVARDPGSRAKIAVISYDSSIDPVGACVGMRGSRVQAVVNELQGEKIDIIPWNEDQPTFLVNALQPAEVSKVVLDEEAGKIEVVVPEEQLSLAIGRRGQNVRLASQLTNLDIDIMTEAEESARRQKEFEARTQLFMETLDLDEFFAQLLVSEGFTNLEEVAYVELDELLVIDGVDEGTAEELQARARDHLEAQARQALENARELGAEDSLIEFDGLTPQMVEALAKDGVKTLEDFATCADWELAGGWTTVDGQRVKDDGILEPFDLSLEEAQDMVMTARVLLGWVDPAELEVEAEEEDADTDDSEEEAGA</sequence>
<comment type="function">
    <text evidence="7">Participates in both transcription termination and antitermination.</text>
</comment>
<feature type="domain" description="S1 motif" evidence="9">
    <location>
        <begin position="143"/>
        <end position="207"/>
    </location>
</feature>
<dbReference type="InterPro" id="IPR030842">
    <property type="entry name" value="TF_NusA_bacterial"/>
</dbReference>
<dbReference type="Pfam" id="PF13184">
    <property type="entry name" value="KH_NusA_1st"/>
    <property type="match status" value="1"/>
</dbReference>
<keyword evidence="5 7" id="KW-0805">Transcription regulation</keyword>
<dbReference type="Gene3D" id="2.40.50.140">
    <property type="entry name" value="Nucleic acid-binding proteins"/>
    <property type="match status" value="1"/>
</dbReference>
<dbReference type="PROSITE" id="PS50126">
    <property type="entry name" value="S1"/>
    <property type="match status" value="1"/>
</dbReference>
<dbReference type="NCBIfam" id="TIGR01954">
    <property type="entry name" value="nusA_Cterm_rpt"/>
    <property type="match status" value="1"/>
</dbReference>
<dbReference type="InterPro" id="IPR004087">
    <property type="entry name" value="KH_dom"/>
</dbReference>
<dbReference type="InterPro" id="IPR010214">
    <property type="entry name" value="Tscrpt_termin_fac_NusA_C_rpt"/>
</dbReference>
<reference evidence="11" key="1">
    <citation type="journal article" date="2019" name="Int. J. Syst. Evol. Microbiol.">
        <title>The Global Catalogue of Microorganisms (GCM) 10K type strain sequencing project: providing services to taxonomists for standard genome sequencing and annotation.</title>
        <authorList>
            <consortium name="The Broad Institute Genomics Platform"/>
            <consortium name="The Broad Institute Genome Sequencing Center for Infectious Disease"/>
            <person name="Wu L."/>
            <person name="Ma J."/>
        </authorList>
    </citation>
    <scope>NUCLEOTIDE SEQUENCE [LARGE SCALE GENOMIC DNA]</scope>
    <source>
        <strain evidence="11">KCTC 42911</strain>
    </source>
</reference>
<dbReference type="Pfam" id="PF26594">
    <property type="entry name" value="KH_NusA_2nd"/>
    <property type="match status" value="1"/>
</dbReference>
<dbReference type="SUPFAM" id="SSF69705">
    <property type="entry name" value="Transcription factor NusA, N-terminal domain"/>
    <property type="match status" value="1"/>
</dbReference>
<evidence type="ECO:0000313" key="10">
    <source>
        <dbReference type="EMBL" id="MFC3613534.1"/>
    </source>
</evidence>
<dbReference type="Gene3D" id="3.30.1480.10">
    <property type="entry name" value="NusA, N-terminal domain"/>
    <property type="match status" value="1"/>
</dbReference>
<keyword evidence="2 7" id="KW-0963">Cytoplasm</keyword>
<protein>
    <recommendedName>
        <fullName evidence="7">Transcription termination/antitermination protein NusA</fullName>
    </recommendedName>
</protein>
<dbReference type="SUPFAM" id="SSF50249">
    <property type="entry name" value="Nucleic acid-binding proteins"/>
    <property type="match status" value="1"/>
</dbReference>
<dbReference type="PANTHER" id="PTHR22648">
    <property type="entry name" value="TRANSCRIPTION TERMINATION FACTOR NUSA"/>
    <property type="match status" value="1"/>
</dbReference>
<dbReference type="RefSeq" id="WP_386734700.1">
    <property type="nucleotide sequence ID" value="NZ_JBHRXI010000004.1"/>
</dbReference>
<evidence type="ECO:0000256" key="2">
    <source>
        <dbReference type="ARBA" id="ARBA00022490"/>
    </source>
</evidence>
<dbReference type="InterPro" id="IPR036555">
    <property type="entry name" value="NusA_N_sf"/>
</dbReference>
<feature type="region of interest" description="Disordered" evidence="8">
    <location>
        <begin position="520"/>
        <end position="541"/>
    </location>
</feature>
<accession>A0ABV7TFL6</accession>
<keyword evidence="11" id="KW-1185">Reference proteome</keyword>
<dbReference type="InterPro" id="IPR013735">
    <property type="entry name" value="TF_NusA_N"/>
</dbReference>
<dbReference type="SUPFAM" id="SSF47794">
    <property type="entry name" value="Rad51 N-terminal domain-like"/>
    <property type="match status" value="1"/>
</dbReference>
<keyword evidence="6 7" id="KW-0804">Transcription</keyword>
<evidence type="ECO:0000256" key="6">
    <source>
        <dbReference type="ARBA" id="ARBA00023163"/>
    </source>
</evidence>
<proteinExistence type="inferred from homology"/>
<evidence type="ECO:0000256" key="3">
    <source>
        <dbReference type="ARBA" id="ARBA00022814"/>
    </source>
</evidence>
<evidence type="ECO:0000256" key="1">
    <source>
        <dbReference type="ARBA" id="ARBA00022472"/>
    </source>
</evidence>
<dbReference type="CDD" id="cd22529">
    <property type="entry name" value="KH-II_NusA_rpt2"/>
    <property type="match status" value="1"/>
</dbReference>
<dbReference type="SMART" id="SM00316">
    <property type="entry name" value="S1"/>
    <property type="match status" value="1"/>
</dbReference>
<dbReference type="InterPro" id="IPR012340">
    <property type="entry name" value="NA-bd_OB-fold"/>
</dbReference>
<dbReference type="Proteomes" id="UP001595629">
    <property type="component" value="Unassembled WGS sequence"/>
</dbReference>
<keyword evidence="1 7" id="KW-0806">Transcription termination</keyword>
<dbReference type="Gene3D" id="1.10.150.20">
    <property type="entry name" value="5' to 3' exonuclease, C-terminal subdomain"/>
    <property type="match status" value="2"/>
</dbReference>
<evidence type="ECO:0000256" key="8">
    <source>
        <dbReference type="SAM" id="MobiDB-lite"/>
    </source>
</evidence>
<dbReference type="CDD" id="cd02134">
    <property type="entry name" value="KH-II_NusA_rpt1"/>
    <property type="match status" value="1"/>
</dbReference>
<keyword evidence="4 7" id="KW-0694">RNA-binding</keyword>
<evidence type="ECO:0000256" key="4">
    <source>
        <dbReference type="ARBA" id="ARBA00022884"/>
    </source>
</evidence>
<dbReference type="SUPFAM" id="SSF54814">
    <property type="entry name" value="Prokaryotic type KH domain (KH-domain type II)"/>
    <property type="match status" value="2"/>
</dbReference>
<dbReference type="HAMAP" id="MF_00945_B">
    <property type="entry name" value="NusA_B"/>
    <property type="match status" value="1"/>
</dbReference>
<dbReference type="InterPro" id="IPR010213">
    <property type="entry name" value="TF_NusA"/>
</dbReference>
<gene>
    <name evidence="7 10" type="primary">nusA</name>
    <name evidence="10" type="ORF">ACFORG_07150</name>
</gene>
<organism evidence="10 11">
    <name type="scientific">Lutimaribacter marinistellae</name>
    <dbReference type="NCBI Taxonomy" id="1820329"/>
    <lineage>
        <taxon>Bacteria</taxon>
        <taxon>Pseudomonadati</taxon>
        <taxon>Pseudomonadota</taxon>
        <taxon>Alphaproteobacteria</taxon>
        <taxon>Rhodobacterales</taxon>
        <taxon>Roseobacteraceae</taxon>
        <taxon>Lutimaribacter</taxon>
    </lineage>
</organism>
<evidence type="ECO:0000313" key="11">
    <source>
        <dbReference type="Proteomes" id="UP001595629"/>
    </source>
</evidence>
<dbReference type="InterPro" id="IPR025249">
    <property type="entry name" value="TF_NusA_KH_1st"/>
</dbReference>
<dbReference type="Gene3D" id="3.30.300.20">
    <property type="match status" value="2"/>
</dbReference>
<comment type="caution">
    <text evidence="10">The sequence shown here is derived from an EMBL/GenBank/DDBJ whole genome shotgun (WGS) entry which is preliminary data.</text>
</comment>
<comment type="similarity">
    <text evidence="7">Belongs to the NusA family.</text>
</comment>
<dbReference type="NCBIfam" id="TIGR01953">
    <property type="entry name" value="NusA"/>
    <property type="match status" value="1"/>
</dbReference>
<dbReference type="Pfam" id="PF08529">
    <property type="entry name" value="NusA_N"/>
    <property type="match status" value="1"/>
</dbReference>
<dbReference type="InterPro" id="IPR058582">
    <property type="entry name" value="KH_NusA_2nd"/>
</dbReference>
<dbReference type="SMART" id="SM00322">
    <property type="entry name" value="KH"/>
    <property type="match status" value="2"/>
</dbReference>
<dbReference type="InterPro" id="IPR015946">
    <property type="entry name" value="KH_dom-like_a/b"/>
</dbReference>
<comment type="subcellular location">
    <subcellularLocation>
        <location evidence="7">Cytoplasm</location>
    </subcellularLocation>
</comment>
<dbReference type="InterPro" id="IPR010995">
    <property type="entry name" value="DNA_repair_Rad51/TF_NusA_a-hlx"/>
</dbReference>
<comment type="subunit">
    <text evidence="7">Monomer. Binds directly to the core enzyme of the DNA-dependent RNA polymerase and to nascent RNA.</text>
</comment>
<evidence type="ECO:0000256" key="5">
    <source>
        <dbReference type="ARBA" id="ARBA00023015"/>
    </source>
</evidence>
<name>A0ABV7TFL6_9RHOB</name>
<dbReference type="PANTHER" id="PTHR22648:SF0">
    <property type="entry name" value="TRANSCRIPTION TERMINATION_ANTITERMINATION PROTEIN NUSA"/>
    <property type="match status" value="1"/>
</dbReference>
<dbReference type="InterPro" id="IPR009019">
    <property type="entry name" value="KH_sf_prok-type"/>
</dbReference>
<dbReference type="EMBL" id="JBHRXI010000004">
    <property type="protein sequence ID" value="MFC3613534.1"/>
    <property type="molecule type" value="Genomic_DNA"/>
</dbReference>
<dbReference type="PROSITE" id="PS50084">
    <property type="entry name" value="KH_TYPE_1"/>
    <property type="match status" value="1"/>
</dbReference>
<keyword evidence="3 7" id="KW-0889">Transcription antitermination</keyword>
<dbReference type="CDD" id="cd04455">
    <property type="entry name" value="S1_NusA"/>
    <property type="match status" value="1"/>
</dbReference>
<evidence type="ECO:0000259" key="9">
    <source>
        <dbReference type="PROSITE" id="PS50126"/>
    </source>
</evidence>
<dbReference type="InterPro" id="IPR003029">
    <property type="entry name" value="S1_domain"/>
</dbReference>